<comment type="similarity">
    <text evidence="7">Belongs to the binding-protein-dependent transport system permease family.</text>
</comment>
<dbReference type="Proteomes" id="UP001153404">
    <property type="component" value="Unassembled WGS sequence"/>
</dbReference>
<dbReference type="InterPro" id="IPR035906">
    <property type="entry name" value="MetI-like_sf"/>
</dbReference>
<dbReference type="Gene3D" id="1.10.3720.10">
    <property type="entry name" value="MetI-like"/>
    <property type="match status" value="1"/>
</dbReference>
<dbReference type="AlphaFoldDB" id="A0A9X4QUB5"/>
<comment type="caution">
    <text evidence="9">The sequence shown here is derived from an EMBL/GenBank/DDBJ whole genome shotgun (WGS) entry which is preliminary data.</text>
</comment>
<evidence type="ECO:0000256" key="1">
    <source>
        <dbReference type="ARBA" id="ARBA00004651"/>
    </source>
</evidence>
<keyword evidence="4 7" id="KW-0812">Transmembrane</keyword>
<proteinExistence type="inferred from homology"/>
<gene>
    <name evidence="9" type="ORF">OMP40_19130</name>
</gene>
<feature type="transmembrane region" description="Helical" evidence="7">
    <location>
        <begin position="138"/>
        <end position="158"/>
    </location>
</feature>
<evidence type="ECO:0000313" key="9">
    <source>
        <dbReference type="EMBL" id="MDG0811243.1"/>
    </source>
</evidence>
<comment type="subcellular location">
    <subcellularLocation>
        <location evidence="1 7">Cell membrane</location>
        <topology evidence="1 7">Multi-pass membrane protein</topology>
    </subcellularLocation>
</comment>
<accession>A0A9X4QUB5</accession>
<evidence type="ECO:0000256" key="7">
    <source>
        <dbReference type="RuleBase" id="RU363032"/>
    </source>
</evidence>
<feature type="transmembrane region" description="Helical" evidence="7">
    <location>
        <begin position="106"/>
        <end position="126"/>
    </location>
</feature>
<dbReference type="CDD" id="cd06261">
    <property type="entry name" value="TM_PBP2"/>
    <property type="match status" value="1"/>
</dbReference>
<dbReference type="Pfam" id="PF00528">
    <property type="entry name" value="BPD_transp_1"/>
    <property type="match status" value="1"/>
</dbReference>
<evidence type="ECO:0000256" key="3">
    <source>
        <dbReference type="ARBA" id="ARBA00022475"/>
    </source>
</evidence>
<dbReference type="GO" id="GO:0005886">
    <property type="term" value="C:plasma membrane"/>
    <property type="evidence" value="ECO:0007669"/>
    <property type="project" value="UniProtKB-SubCell"/>
</dbReference>
<dbReference type="PROSITE" id="PS50928">
    <property type="entry name" value="ABC_TM1"/>
    <property type="match status" value="1"/>
</dbReference>
<dbReference type="PANTHER" id="PTHR43744:SF9">
    <property type="entry name" value="POLYGALACTURONAN_RHAMNOGALACTURONAN TRANSPORT SYSTEM PERMEASE PROTEIN YTCP"/>
    <property type="match status" value="1"/>
</dbReference>
<feature type="transmembrane region" description="Helical" evidence="7">
    <location>
        <begin position="7"/>
        <end position="28"/>
    </location>
</feature>
<sequence length="287" mass="32843">MTWGERLFQVVLMLFVSLLCMIMVYPFLHELSISLSSPKEALRLGVHLYPRDWSLEAYRKVFVSRNLWSAMYNSVFRTAVGTFFMLTVMTMAAYALSKKYLPHRRFYTLLIVVTMFFSGGLLPSYLLVKGLGLFDTRWALILPVMINTYWMIILRNFFMGFSPEIEESAKMDGANDIRILFTIILPLSKPILATIGLFCAVFHWNSWFDALIYTQDAKLTILQILLRRLIITGDDLDILQMLQSAQATSPESIKAAILMVVTAPILLVYPFLQKYFTKGILVGSVKG</sequence>
<keyword evidence="6 7" id="KW-0472">Membrane</keyword>
<organism evidence="9 10">
    <name type="scientific">Cohnella rhizosphaerae</name>
    <dbReference type="NCBI Taxonomy" id="1457232"/>
    <lineage>
        <taxon>Bacteria</taxon>
        <taxon>Bacillati</taxon>
        <taxon>Bacillota</taxon>
        <taxon>Bacilli</taxon>
        <taxon>Bacillales</taxon>
        <taxon>Paenibacillaceae</taxon>
        <taxon>Cohnella</taxon>
    </lineage>
</organism>
<dbReference type="SUPFAM" id="SSF161098">
    <property type="entry name" value="MetI-like"/>
    <property type="match status" value="1"/>
</dbReference>
<feature type="transmembrane region" description="Helical" evidence="7">
    <location>
        <begin position="179"/>
        <end position="204"/>
    </location>
</feature>
<dbReference type="GO" id="GO:0055085">
    <property type="term" value="P:transmembrane transport"/>
    <property type="evidence" value="ECO:0007669"/>
    <property type="project" value="InterPro"/>
</dbReference>
<keyword evidence="2 7" id="KW-0813">Transport</keyword>
<evidence type="ECO:0000256" key="5">
    <source>
        <dbReference type="ARBA" id="ARBA00022989"/>
    </source>
</evidence>
<dbReference type="PANTHER" id="PTHR43744">
    <property type="entry name" value="ABC TRANSPORTER PERMEASE PROTEIN MG189-RELATED-RELATED"/>
    <property type="match status" value="1"/>
</dbReference>
<dbReference type="EMBL" id="JAPDIA010000007">
    <property type="protein sequence ID" value="MDG0811243.1"/>
    <property type="molecule type" value="Genomic_DNA"/>
</dbReference>
<name>A0A9X4QUB5_9BACL</name>
<evidence type="ECO:0000256" key="6">
    <source>
        <dbReference type="ARBA" id="ARBA00023136"/>
    </source>
</evidence>
<dbReference type="InterPro" id="IPR000515">
    <property type="entry name" value="MetI-like"/>
</dbReference>
<dbReference type="RefSeq" id="WP_277534894.1">
    <property type="nucleotide sequence ID" value="NZ_JAPDIA010000007.1"/>
</dbReference>
<keyword evidence="3" id="KW-1003">Cell membrane</keyword>
<protein>
    <submittedName>
        <fullName evidence="9">Carbohydrate ABC transporter permease</fullName>
    </submittedName>
</protein>
<feature type="domain" description="ABC transmembrane type-1" evidence="8">
    <location>
        <begin position="71"/>
        <end position="269"/>
    </location>
</feature>
<evidence type="ECO:0000313" key="10">
    <source>
        <dbReference type="Proteomes" id="UP001153404"/>
    </source>
</evidence>
<evidence type="ECO:0000256" key="2">
    <source>
        <dbReference type="ARBA" id="ARBA00022448"/>
    </source>
</evidence>
<reference evidence="9" key="1">
    <citation type="submission" date="2022-10" db="EMBL/GenBank/DDBJ databases">
        <title>Comparative genomic analysis of Cohnella hashimotonis sp. nov., isolated from the International Space Station.</title>
        <authorList>
            <person name="Simpson A."/>
            <person name="Venkateswaran K."/>
        </authorList>
    </citation>
    <scope>NUCLEOTIDE SEQUENCE</scope>
    <source>
        <strain evidence="9">DSM 28161</strain>
    </source>
</reference>
<keyword evidence="5 7" id="KW-1133">Transmembrane helix</keyword>
<feature type="transmembrane region" description="Helical" evidence="7">
    <location>
        <begin position="253"/>
        <end position="272"/>
    </location>
</feature>
<evidence type="ECO:0000256" key="4">
    <source>
        <dbReference type="ARBA" id="ARBA00022692"/>
    </source>
</evidence>
<evidence type="ECO:0000259" key="8">
    <source>
        <dbReference type="PROSITE" id="PS50928"/>
    </source>
</evidence>
<feature type="transmembrane region" description="Helical" evidence="7">
    <location>
        <begin position="75"/>
        <end position="94"/>
    </location>
</feature>
<keyword evidence="10" id="KW-1185">Reference proteome</keyword>